<accession>E0X6N8</accession>
<dbReference type="InterPro" id="IPR029069">
    <property type="entry name" value="HotDog_dom_sf"/>
</dbReference>
<reference evidence="3" key="1">
    <citation type="submission" date="2009-08" db="EMBL/GenBank/DDBJ databases">
        <title>Screening for novel FADH2-dependent halogenase genes in the metagenomes of marine sponge associated microbial consortia.</title>
        <authorList>
            <person name="Scheuermayer M."/>
            <person name="Fieseler L."/>
            <person name="Bayer K."/>
            <person name="Hentschel U."/>
        </authorList>
    </citation>
    <scope>NUCLEOTIDE SEQUENCE</scope>
</reference>
<evidence type="ECO:0000259" key="2">
    <source>
        <dbReference type="Pfam" id="PF20789"/>
    </source>
</evidence>
<evidence type="ECO:0000313" key="3">
    <source>
        <dbReference type="EMBL" id="ACY25444.1"/>
    </source>
</evidence>
<dbReference type="InterPro" id="IPR042171">
    <property type="entry name" value="Acyl-CoA_hotdog"/>
</dbReference>
<dbReference type="CDD" id="cd03440">
    <property type="entry name" value="hot_dog"/>
    <property type="match status" value="1"/>
</dbReference>
<feature type="domain" description="Acyl-CoA thioesterase-like N-terminal HotDog" evidence="1">
    <location>
        <begin position="25"/>
        <end position="111"/>
    </location>
</feature>
<dbReference type="InterPro" id="IPR049449">
    <property type="entry name" value="TesB_ACOT8-like_N"/>
</dbReference>
<dbReference type="EMBL" id="GQ844926">
    <property type="protein sequence ID" value="ACY25444.1"/>
    <property type="molecule type" value="Genomic_DNA"/>
</dbReference>
<feature type="domain" description="Acyl-CoA thioesterase-like C-terminal" evidence="2">
    <location>
        <begin position="143"/>
        <end position="259"/>
    </location>
</feature>
<name>E0X6N8_9ZZZZ</name>
<proteinExistence type="predicted"/>
<dbReference type="Gene3D" id="2.40.160.210">
    <property type="entry name" value="Acyl-CoA thioesterase, double hotdog domain"/>
    <property type="match status" value="1"/>
</dbReference>
<dbReference type="AlphaFoldDB" id="E0X6N8"/>
<dbReference type="InterPro" id="IPR049450">
    <property type="entry name" value="ACOT8-like_C"/>
</dbReference>
<dbReference type="Pfam" id="PF13622">
    <property type="entry name" value="4HBT_3"/>
    <property type="match status" value="1"/>
</dbReference>
<sequence length="268" mass="28813">MTREVPTGPLFERFGSGYMPTDRARGPWSRDLLHGSPVAALFAHCVEDRLKQLGSASGRLRLARLTVDLFRPVPFAELTVTVEPRRQGRRLAAFDLSLEQSGREVTRATALCLHSEASLGSVGAQFGADVPDGPDDVPVNRIDRAGNRWVSYPGTLEMRHVVAPGGETPPIVWIRADAPVVDDTQFTGTVGAAGIADFVSPFSNMQPGRSGYLNADVSLYLHREPVGEWHWLRVVSRGAADGLATAQAIIGDRTGPYGSCSAASLINP</sequence>
<dbReference type="SUPFAM" id="SSF54637">
    <property type="entry name" value="Thioesterase/thiol ester dehydrase-isomerase"/>
    <property type="match status" value="2"/>
</dbReference>
<organism evidence="3">
    <name type="scientific">uncultured microorganism</name>
    <dbReference type="NCBI Taxonomy" id="358574"/>
    <lineage>
        <taxon>unclassified sequences</taxon>
        <taxon>environmental samples</taxon>
    </lineage>
</organism>
<protein>
    <recommendedName>
        <fullName evidence="4">Thioesterase family protein</fullName>
    </recommendedName>
</protein>
<dbReference type="Pfam" id="PF20789">
    <property type="entry name" value="4HBT_3C"/>
    <property type="match status" value="1"/>
</dbReference>
<evidence type="ECO:0000259" key="1">
    <source>
        <dbReference type="Pfam" id="PF13622"/>
    </source>
</evidence>
<evidence type="ECO:0008006" key="4">
    <source>
        <dbReference type="Google" id="ProtNLM"/>
    </source>
</evidence>